<name>A0A5Q4ZHV7_9BURK</name>
<reference evidence="2 3" key="1">
    <citation type="submission" date="2019-08" db="EMBL/GenBank/DDBJ databases">
        <authorList>
            <person name="Herpell B J."/>
        </authorList>
    </citation>
    <scope>NUCLEOTIDE SEQUENCE [LARGE SCALE GENOMIC DNA]</scope>
    <source>
        <strain evidence="3">Msb3</strain>
        <plasmid evidence="2 3">pI</plasmid>
    </source>
</reference>
<sequence>MVRPAARRARTRSRTGLDDVARWPTVANKDDELRGLARGGRIPREGNNAARRAPFMRTKFASLQGIGCPEGTQSLLVGVSRKASAESPKGRDPPGARCAARNASGARHSGFRASPGNAPRLFVCAFALDAYGVGGTLAEAIDLDANSA</sequence>
<evidence type="ECO:0000313" key="2">
    <source>
        <dbReference type="EMBL" id="VVD30977.1"/>
    </source>
</evidence>
<evidence type="ECO:0000256" key="1">
    <source>
        <dbReference type="SAM" id="MobiDB-lite"/>
    </source>
</evidence>
<feature type="region of interest" description="Disordered" evidence="1">
    <location>
        <begin position="80"/>
        <end position="112"/>
    </location>
</feature>
<proteinExistence type="predicted"/>
<keyword evidence="3" id="KW-1185">Reference proteome</keyword>
<dbReference type="KEGG" id="pdio:PDMSB3_0141.2"/>
<keyword evidence="2" id="KW-0614">Plasmid</keyword>
<gene>
    <name evidence="2" type="ORF">PDMSB3_0141</name>
</gene>
<evidence type="ECO:0000313" key="3">
    <source>
        <dbReference type="Proteomes" id="UP000325811"/>
    </source>
</evidence>
<geneLocation type="plasmid" evidence="2 3">
    <name>pI</name>
</geneLocation>
<protein>
    <submittedName>
        <fullName evidence="2">Uncharacterized protein</fullName>
    </submittedName>
</protein>
<dbReference type="Proteomes" id="UP000325811">
    <property type="component" value="Plasmid pI"/>
</dbReference>
<dbReference type="AlphaFoldDB" id="A0A5Q4ZHV7"/>
<organism evidence="2 3">
    <name type="scientific">Paraburkholderia dioscoreae</name>
    <dbReference type="NCBI Taxonomy" id="2604047"/>
    <lineage>
        <taxon>Bacteria</taxon>
        <taxon>Pseudomonadati</taxon>
        <taxon>Pseudomonadota</taxon>
        <taxon>Betaproteobacteria</taxon>
        <taxon>Burkholderiales</taxon>
        <taxon>Burkholderiaceae</taxon>
        <taxon>Paraburkholderia</taxon>
    </lineage>
</organism>
<accession>A0A5Q4ZHV7</accession>
<dbReference type="EMBL" id="LR699555">
    <property type="protein sequence ID" value="VVD30977.1"/>
    <property type="molecule type" value="Genomic_DNA"/>
</dbReference>